<sequence length="158" mass="18146">MVPLAPLFTQMKENLEKLLEVLQCERRILATATPDDILQLSSEKQALLDNIDTANEKRTKMLIKFGVIDAKDPSDHAFKEWLDAQPKMEDVKQLVDECNILLDQCKKENFTNARIITTLRKRNKTLFEMLQGHNRKNKVYTSKGNTHPVSSKHTLGRA</sequence>
<dbReference type="InterPro" id="IPR007809">
    <property type="entry name" value="FlgN-like"/>
</dbReference>
<dbReference type="RefSeq" id="WP_115468222.1">
    <property type="nucleotide sequence ID" value="NZ_QKRA01000004.1"/>
</dbReference>
<accession>A0A370U8T5</accession>
<dbReference type="SUPFAM" id="SSF140566">
    <property type="entry name" value="FlgN-like"/>
    <property type="match status" value="1"/>
</dbReference>
<dbReference type="Pfam" id="PF05130">
    <property type="entry name" value="FlgN"/>
    <property type="match status" value="1"/>
</dbReference>
<evidence type="ECO:0000256" key="1">
    <source>
        <dbReference type="ARBA" id="ARBA00002397"/>
    </source>
</evidence>
<feature type="compositionally biased region" description="Polar residues" evidence="5">
    <location>
        <begin position="139"/>
        <end position="158"/>
    </location>
</feature>
<dbReference type="EMBL" id="QKRA01000004">
    <property type="protein sequence ID" value="RDL44184.1"/>
    <property type="molecule type" value="Genomic_DNA"/>
</dbReference>
<dbReference type="AlphaFoldDB" id="A0A370U8T5"/>
<keyword evidence="4" id="KW-0175">Coiled coil</keyword>
<dbReference type="Gene3D" id="1.20.58.300">
    <property type="entry name" value="FlgN-like"/>
    <property type="match status" value="1"/>
</dbReference>
<keyword evidence="3" id="KW-1005">Bacterial flagellum biogenesis</keyword>
<evidence type="ECO:0000256" key="5">
    <source>
        <dbReference type="SAM" id="MobiDB-lite"/>
    </source>
</evidence>
<gene>
    <name evidence="6" type="ORF">DN730_11190</name>
</gene>
<evidence type="ECO:0000313" key="7">
    <source>
        <dbReference type="Proteomes" id="UP000254326"/>
    </source>
</evidence>
<keyword evidence="7" id="KW-1185">Reference proteome</keyword>
<comment type="caution">
    <text evidence="6">The sequence shown here is derived from an EMBL/GenBank/DDBJ whole genome shotgun (WGS) entry which is preliminary data.</text>
</comment>
<dbReference type="InterPro" id="IPR036679">
    <property type="entry name" value="FlgN-like_sf"/>
</dbReference>
<proteinExistence type="inferred from homology"/>
<dbReference type="GO" id="GO:0044780">
    <property type="term" value="P:bacterial-type flagellum assembly"/>
    <property type="evidence" value="ECO:0007669"/>
    <property type="project" value="InterPro"/>
</dbReference>
<reference evidence="6 7" key="1">
    <citation type="submission" date="2018-06" db="EMBL/GenBank/DDBJ databases">
        <title>Marinomonas sp. YLB-05 draft genome sequence.</title>
        <authorList>
            <person name="Yu L."/>
            <person name="Tang X."/>
        </authorList>
    </citation>
    <scope>NUCLEOTIDE SEQUENCE [LARGE SCALE GENOMIC DNA]</scope>
    <source>
        <strain evidence="6 7">YLB-05</strain>
    </source>
</reference>
<keyword evidence="6" id="KW-0966">Cell projection</keyword>
<comment type="similarity">
    <text evidence="2">Belongs to the FlgN family.</text>
</comment>
<keyword evidence="6" id="KW-0282">Flagellum</keyword>
<evidence type="ECO:0000313" key="6">
    <source>
        <dbReference type="EMBL" id="RDL44184.1"/>
    </source>
</evidence>
<keyword evidence="6" id="KW-0969">Cilium</keyword>
<evidence type="ECO:0000256" key="2">
    <source>
        <dbReference type="ARBA" id="ARBA00007703"/>
    </source>
</evidence>
<dbReference type="Proteomes" id="UP000254326">
    <property type="component" value="Unassembled WGS sequence"/>
</dbReference>
<protein>
    <submittedName>
        <fullName evidence="6">Flagellar protein FlgN</fullName>
    </submittedName>
</protein>
<feature type="coiled-coil region" evidence="4">
    <location>
        <begin position="12"/>
        <end position="57"/>
    </location>
</feature>
<feature type="region of interest" description="Disordered" evidence="5">
    <location>
        <begin position="137"/>
        <end position="158"/>
    </location>
</feature>
<evidence type="ECO:0000256" key="4">
    <source>
        <dbReference type="SAM" id="Coils"/>
    </source>
</evidence>
<organism evidence="6 7">
    <name type="scientific">Marinomonas piezotolerans</name>
    <dbReference type="NCBI Taxonomy" id="2213058"/>
    <lineage>
        <taxon>Bacteria</taxon>
        <taxon>Pseudomonadati</taxon>
        <taxon>Pseudomonadota</taxon>
        <taxon>Gammaproteobacteria</taxon>
        <taxon>Oceanospirillales</taxon>
        <taxon>Oceanospirillaceae</taxon>
        <taxon>Marinomonas</taxon>
    </lineage>
</organism>
<dbReference type="OrthoDB" id="6104753at2"/>
<comment type="function">
    <text evidence="1">Required for the efficient initiation of filament assembly.</text>
</comment>
<name>A0A370U8T5_9GAMM</name>
<evidence type="ECO:0000256" key="3">
    <source>
        <dbReference type="ARBA" id="ARBA00022795"/>
    </source>
</evidence>